<evidence type="ECO:0000313" key="2">
    <source>
        <dbReference type="Proteomes" id="UP001732700"/>
    </source>
</evidence>
<keyword evidence="2" id="KW-1185">Reference proteome</keyword>
<reference evidence="1" key="2">
    <citation type="submission" date="2025-09" db="UniProtKB">
        <authorList>
            <consortium name="EnsemblPlants"/>
        </authorList>
    </citation>
    <scope>IDENTIFICATION</scope>
</reference>
<reference evidence="1" key="1">
    <citation type="submission" date="2021-05" db="EMBL/GenBank/DDBJ databases">
        <authorList>
            <person name="Scholz U."/>
            <person name="Mascher M."/>
            <person name="Fiebig A."/>
        </authorList>
    </citation>
    <scope>NUCLEOTIDE SEQUENCE [LARGE SCALE GENOMIC DNA]</scope>
</reference>
<evidence type="ECO:0000313" key="1">
    <source>
        <dbReference type="EnsemblPlants" id="AVESA.00010b.r2.1AG0068420.1.CDS.1"/>
    </source>
</evidence>
<name>A0ACD5TJN2_AVESA</name>
<protein>
    <submittedName>
        <fullName evidence="1">Uncharacterized protein</fullName>
    </submittedName>
</protein>
<accession>A0ACD5TJN2</accession>
<sequence length="300" mass="32441">MRMSCNGCRVLRKGCTDGCTIRPCLEWIKSPEAQANATVFLAKFYGRAGLLNLLTAGSDSLRLALFRSLLYEACGRMVNPIYGSVGLLWSGQWEACQAAVEAVLKGNRIVQVSSEAIADAQATPPLRAYDIRHVPKDTANPLRVSRAGRTQFKRASSSMAKSKSSGAERVSRSSGQETEQVAVREHDDDLDRAPSHEESAGSHDHRGHVDDDGVAVEQTRVGSEDTEVEAGSHVSQAEQSTSPPMRQVAPDDAHDNKIELELTLGFDPITRVVRSPPARLDVSSLSAEPSHVALRLDLSA</sequence>
<organism evidence="1 2">
    <name type="scientific">Avena sativa</name>
    <name type="common">Oat</name>
    <dbReference type="NCBI Taxonomy" id="4498"/>
    <lineage>
        <taxon>Eukaryota</taxon>
        <taxon>Viridiplantae</taxon>
        <taxon>Streptophyta</taxon>
        <taxon>Embryophyta</taxon>
        <taxon>Tracheophyta</taxon>
        <taxon>Spermatophyta</taxon>
        <taxon>Magnoliopsida</taxon>
        <taxon>Liliopsida</taxon>
        <taxon>Poales</taxon>
        <taxon>Poaceae</taxon>
        <taxon>BOP clade</taxon>
        <taxon>Pooideae</taxon>
        <taxon>Poodae</taxon>
        <taxon>Poeae</taxon>
        <taxon>Poeae Chloroplast Group 1 (Aveneae type)</taxon>
        <taxon>Aveninae</taxon>
        <taxon>Avena</taxon>
    </lineage>
</organism>
<proteinExistence type="predicted"/>
<dbReference type="Proteomes" id="UP001732700">
    <property type="component" value="Chromosome 1A"/>
</dbReference>
<dbReference type="EnsemblPlants" id="AVESA.00010b.r2.1AG0068420.1">
    <property type="protein sequence ID" value="AVESA.00010b.r2.1AG0068420.1.CDS.1"/>
    <property type="gene ID" value="AVESA.00010b.r2.1AG0068420"/>
</dbReference>